<accession>A0A1J5PYU9</accession>
<sequence length="215" mass="23719">MAHVNIPGHQHGLYRVGQVKQTQQVAGCAARTPHRLRRCFVRQAKFFHQPLHALCFFKRVEVFTLDVLNQGHGRSGLVGHVANQYRHPVEAGQFGGPKAPFASNDLVHRTQRASAVNASGHLGTLDLSIGIAQAAHQNRLHDALHLDRLGQLIERTFVHAGTWLVLTWHHIGQQQTGRLAAAGAIAGICVGPKQRLQPHAQTLEFFCHHAFLSLT</sequence>
<organism evidence="1">
    <name type="scientific">mine drainage metagenome</name>
    <dbReference type="NCBI Taxonomy" id="410659"/>
    <lineage>
        <taxon>unclassified sequences</taxon>
        <taxon>metagenomes</taxon>
        <taxon>ecological metagenomes</taxon>
    </lineage>
</organism>
<dbReference type="EMBL" id="MLJW01004197">
    <property type="protein sequence ID" value="OIQ70451.1"/>
    <property type="molecule type" value="Genomic_DNA"/>
</dbReference>
<protein>
    <submittedName>
        <fullName evidence="1">Uncharacterized protein</fullName>
    </submittedName>
</protein>
<evidence type="ECO:0000313" key="1">
    <source>
        <dbReference type="EMBL" id="OIQ70451.1"/>
    </source>
</evidence>
<reference evidence="1" key="1">
    <citation type="submission" date="2016-10" db="EMBL/GenBank/DDBJ databases">
        <title>Sequence of Gallionella enrichment culture.</title>
        <authorList>
            <person name="Poehlein A."/>
            <person name="Muehling M."/>
            <person name="Daniel R."/>
        </authorList>
    </citation>
    <scope>NUCLEOTIDE SEQUENCE</scope>
</reference>
<gene>
    <name evidence="1" type="ORF">GALL_479350</name>
</gene>
<name>A0A1J5PYU9_9ZZZZ</name>
<proteinExistence type="predicted"/>
<dbReference type="AlphaFoldDB" id="A0A1J5PYU9"/>
<comment type="caution">
    <text evidence="1">The sequence shown here is derived from an EMBL/GenBank/DDBJ whole genome shotgun (WGS) entry which is preliminary data.</text>
</comment>